<feature type="region of interest" description="Disordered" evidence="1">
    <location>
        <begin position="1"/>
        <end position="66"/>
    </location>
</feature>
<evidence type="ECO:0000256" key="1">
    <source>
        <dbReference type="SAM" id="MobiDB-lite"/>
    </source>
</evidence>
<comment type="caution">
    <text evidence="2">The sequence shown here is derived from an EMBL/GenBank/DDBJ whole genome shotgun (WGS) entry which is preliminary data.</text>
</comment>
<proteinExistence type="predicted"/>
<sequence length="112" mass="12037">MPKSPPSGLADLDHAFPDGHRTGHPPARRCQGPHRPFGTRRRKGPLRHAPRCGRAGSPPVTAVPPTAVCRSRHPERLSAQELGPQPPEHGLAPWAGRERVALSVAARRVGVL</sequence>
<name>A0A6A0B3P2_9ACTN</name>
<organism evidence="2 3">
    <name type="scientific">Streptomyces pacificus</name>
    <dbReference type="NCBI Taxonomy" id="2705029"/>
    <lineage>
        <taxon>Bacteria</taxon>
        <taxon>Bacillati</taxon>
        <taxon>Actinomycetota</taxon>
        <taxon>Actinomycetes</taxon>
        <taxon>Kitasatosporales</taxon>
        <taxon>Streptomycetaceae</taxon>
        <taxon>Streptomyces</taxon>
    </lineage>
</organism>
<keyword evidence="3" id="KW-1185">Reference proteome</keyword>
<dbReference type="EMBL" id="BLLG01000017">
    <property type="protein sequence ID" value="GFH38427.1"/>
    <property type="molecule type" value="Genomic_DNA"/>
</dbReference>
<feature type="compositionally biased region" description="Basic residues" evidence="1">
    <location>
        <begin position="37"/>
        <end position="51"/>
    </location>
</feature>
<evidence type="ECO:0000313" key="3">
    <source>
        <dbReference type="Proteomes" id="UP000484988"/>
    </source>
</evidence>
<reference evidence="2 3" key="1">
    <citation type="submission" date="2020-02" db="EMBL/GenBank/DDBJ databases">
        <title>Whole Genome Shotgun Sequence of Streptomyces sp. strain CWH03.</title>
        <authorList>
            <person name="Dohra H."/>
            <person name="Kodani S."/>
            <person name="Yamamura H."/>
        </authorList>
    </citation>
    <scope>NUCLEOTIDE SEQUENCE [LARGE SCALE GENOMIC DNA]</scope>
    <source>
        <strain evidence="2 3">CWH03</strain>
    </source>
</reference>
<accession>A0A6A0B3P2</accession>
<protein>
    <submittedName>
        <fullName evidence="2">Uncharacterized protein</fullName>
    </submittedName>
</protein>
<gene>
    <name evidence="2" type="ORF">SCWH03_46690</name>
</gene>
<dbReference type="Proteomes" id="UP000484988">
    <property type="component" value="Unassembled WGS sequence"/>
</dbReference>
<dbReference type="AlphaFoldDB" id="A0A6A0B3P2"/>
<evidence type="ECO:0000313" key="2">
    <source>
        <dbReference type="EMBL" id="GFH38427.1"/>
    </source>
</evidence>
<feature type="compositionally biased region" description="Basic and acidic residues" evidence="1">
    <location>
        <begin position="11"/>
        <end position="21"/>
    </location>
</feature>